<keyword evidence="5" id="KW-0255">Endonuclease</keyword>
<dbReference type="GO" id="GO:0003676">
    <property type="term" value="F:nucleic acid binding"/>
    <property type="evidence" value="ECO:0007669"/>
    <property type="project" value="InterPro"/>
</dbReference>
<evidence type="ECO:0000256" key="2">
    <source>
        <dbReference type="ARBA" id="ARBA00022679"/>
    </source>
</evidence>
<dbReference type="InterPro" id="IPR041588">
    <property type="entry name" value="Integrase_H2C2"/>
</dbReference>
<dbReference type="CDD" id="cd09274">
    <property type="entry name" value="RNase_HI_RT_Ty3"/>
    <property type="match status" value="1"/>
</dbReference>
<evidence type="ECO:0000313" key="9">
    <source>
        <dbReference type="Proteomes" id="UP000046395"/>
    </source>
</evidence>
<organism evidence="9 10">
    <name type="scientific">Trichuris muris</name>
    <name type="common">Mouse whipworm</name>
    <dbReference type="NCBI Taxonomy" id="70415"/>
    <lineage>
        <taxon>Eukaryota</taxon>
        <taxon>Metazoa</taxon>
        <taxon>Ecdysozoa</taxon>
        <taxon>Nematoda</taxon>
        <taxon>Enoplea</taxon>
        <taxon>Dorylaimia</taxon>
        <taxon>Trichinellida</taxon>
        <taxon>Trichuridae</taxon>
        <taxon>Trichuris</taxon>
    </lineage>
</organism>
<dbReference type="InterPro" id="IPR041577">
    <property type="entry name" value="RT_RNaseH_2"/>
</dbReference>
<dbReference type="InterPro" id="IPR021109">
    <property type="entry name" value="Peptidase_aspartic_dom_sf"/>
</dbReference>
<keyword evidence="5" id="KW-0378">Hydrolase</keyword>
<dbReference type="InterPro" id="IPR036397">
    <property type="entry name" value="RNaseH_sf"/>
</dbReference>
<dbReference type="PANTHER" id="PTHR37984:SF5">
    <property type="entry name" value="PROTEIN NYNRIN-LIKE"/>
    <property type="match status" value="1"/>
</dbReference>
<dbReference type="Pfam" id="PF17919">
    <property type="entry name" value="RT_RNaseH_2"/>
    <property type="match status" value="1"/>
</dbReference>
<keyword evidence="4" id="KW-0540">Nuclease</keyword>
<keyword evidence="6" id="KW-0511">Multifunctional enzyme</keyword>
<evidence type="ECO:0000313" key="10">
    <source>
        <dbReference type="WBParaSite" id="TMUE_2000006200.1"/>
    </source>
</evidence>
<dbReference type="SUPFAM" id="SSF56672">
    <property type="entry name" value="DNA/RNA polymerases"/>
    <property type="match status" value="1"/>
</dbReference>
<protein>
    <recommendedName>
        <fullName evidence="1">RNA-directed DNA polymerase</fullName>
        <ecNumber evidence="1">2.7.7.49</ecNumber>
    </recommendedName>
</protein>
<dbReference type="PANTHER" id="PTHR37984">
    <property type="entry name" value="PROTEIN CBG26694"/>
    <property type="match status" value="1"/>
</dbReference>
<dbReference type="Gene3D" id="3.30.420.10">
    <property type="entry name" value="Ribonuclease H-like superfamily/Ribonuclease H"/>
    <property type="match status" value="1"/>
</dbReference>
<dbReference type="AlphaFoldDB" id="A0A5S6QGE3"/>
<dbReference type="GO" id="GO:0042575">
    <property type="term" value="C:DNA polymerase complex"/>
    <property type="evidence" value="ECO:0007669"/>
    <property type="project" value="UniProtKB-ARBA"/>
</dbReference>
<dbReference type="GO" id="GO:0003964">
    <property type="term" value="F:RNA-directed DNA polymerase activity"/>
    <property type="evidence" value="ECO:0007669"/>
    <property type="project" value="UniProtKB-EC"/>
</dbReference>
<evidence type="ECO:0000259" key="8">
    <source>
        <dbReference type="PROSITE" id="PS50994"/>
    </source>
</evidence>
<evidence type="ECO:0000256" key="4">
    <source>
        <dbReference type="ARBA" id="ARBA00022722"/>
    </source>
</evidence>
<dbReference type="GO" id="GO:0015074">
    <property type="term" value="P:DNA integration"/>
    <property type="evidence" value="ECO:0007669"/>
    <property type="project" value="InterPro"/>
</dbReference>
<evidence type="ECO:0000256" key="3">
    <source>
        <dbReference type="ARBA" id="ARBA00022695"/>
    </source>
</evidence>
<dbReference type="Proteomes" id="UP000046395">
    <property type="component" value="Unassembled WGS sequence"/>
</dbReference>
<dbReference type="InterPro" id="IPR043128">
    <property type="entry name" value="Rev_trsase/Diguanyl_cyclase"/>
</dbReference>
<evidence type="ECO:0000256" key="5">
    <source>
        <dbReference type="ARBA" id="ARBA00022759"/>
    </source>
</evidence>
<evidence type="ECO:0000256" key="6">
    <source>
        <dbReference type="ARBA" id="ARBA00023268"/>
    </source>
</evidence>
<dbReference type="EC" id="2.7.7.49" evidence="1"/>
<dbReference type="InterPro" id="IPR043502">
    <property type="entry name" value="DNA/RNA_pol_sf"/>
</dbReference>
<evidence type="ECO:0000256" key="1">
    <source>
        <dbReference type="ARBA" id="ARBA00012493"/>
    </source>
</evidence>
<reference evidence="10" key="1">
    <citation type="submission" date="2019-12" db="UniProtKB">
        <authorList>
            <consortium name="WormBaseParasite"/>
        </authorList>
    </citation>
    <scope>IDENTIFICATION</scope>
</reference>
<dbReference type="FunFam" id="3.30.70.270:FF:000020">
    <property type="entry name" value="Transposon Tf2-6 polyprotein-like Protein"/>
    <property type="match status" value="1"/>
</dbReference>
<feature type="domain" description="Reverse transcriptase" evidence="7">
    <location>
        <begin position="182"/>
        <end position="360"/>
    </location>
</feature>
<dbReference type="SUPFAM" id="SSF50630">
    <property type="entry name" value="Acid proteases"/>
    <property type="match status" value="1"/>
</dbReference>
<feature type="domain" description="Integrase catalytic" evidence="8">
    <location>
        <begin position="735"/>
        <end position="857"/>
    </location>
</feature>
<dbReference type="InterPro" id="IPR001584">
    <property type="entry name" value="Integrase_cat-core"/>
</dbReference>
<dbReference type="Pfam" id="PF00665">
    <property type="entry name" value="rve"/>
    <property type="match status" value="1"/>
</dbReference>
<dbReference type="InterPro" id="IPR050951">
    <property type="entry name" value="Retrovirus_Pol_polyprotein"/>
</dbReference>
<keyword evidence="3" id="KW-0548">Nucleotidyltransferase</keyword>
<dbReference type="InterPro" id="IPR000477">
    <property type="entry name" value="RT_dom"/>
</dbReference>
<dbReference type="PROSITE" id="PS50878">
    <property type="entry name" value="RT_POL"/>
    <property type="match status" value="1"/>
</dbReference>
<dbReference type="SUPFAM" id="SSF53098">
    <property type="entry name" value="Ribonuclease H-like"/>
    <property type="match status" value="1"/>
</dbReference>
<dbReference type="Gene3D" id="3.30.70.270">
    <property type="match status" value="2"/>
</dbReference>
<dbReference type="Gene3D" id="1.10.340.70">
    <property type="match status" value="1"/>
</dbReference>
<dbReference type="Pfam" id="PF17921">
    <property type="entry name" value="Integrase_H2C2"/>
    <property type="match status" value="1"/>
</dbReference>
<name>A0A5S6QGE3_TRIMR</name>
<dbReference type="WBParaSite" id="TMUE_2000006200.1">
    <property type="protein sequence ID" value="TMUE_2000006200.1"/>
    <property type="gene ID" value="WBGene00299511"/>
</dbReference>
<accession>A0A5S6QGE3</accession>
<dbReference type="PROSITE" id="PS50994">
    <property type="entry name" value="INTEGRASE"/>
    <property type="match status" value="1"/>
</dbReference>
<dbReference type="STRING" id="70415.A0A5S6QGE3"/>
<sequence length="857" mass="96825">MNKPITFQIDTGSDLTIISSQAWKRVGSPSLNDTSSVKATTYTGSPVPLRGCFKCTYSLGRHCASGLCYMSAHTAHNLLSAEWIFKLALYDHPLNTVQTDLRCKDRRALALDSEICLLNASNAHEYVLRRYPEICDPPLGHFKFARASLRLRPDAQLIFRPRRPVPYAVVSTVDAELNRLENLGVITKVNYSSWAAPFIAIKKRDGSLRLCADFFTGLNDALEMHQYPLPFPEDIFSTLNGGTMFSQLDFSDAYLQVEVSEQCKELLTINTHRGLYRYNRLPFGVKSAPGMFQQIMDTMIAGLHGVVAYLDDVIVVGRTEEDRQRNLDALLQRINEWDFHVRLNKCQFAKPEVKYLGCIINKHGRRPDPSRTAAITNMPVPTNVTQLRSFLGMINHYGQFIANLCYVRAPRDRLVQKYVKVEWTNNCQQAFEKVISIVASDLLLTHYDPDQEIIVAADASNNGLGTVISLRYPDGSEKAVSHASRTLTAAEKHYSQIEKEGPALIFALQKFHKMIHRRKFTLLTDHKPLLGIFGAREGIAVYTASCLQRWATIALAYDFTIEYRHTSSFGQADALSRLIASHPKDEETVVATVEAEIQQVLNASIGALPVTAQMISEETSKDKTLQRVTKFLKNTWPSKLLSTDMHKFFDRRNSLCFVNGCLMDAEHVVPTTLQRRVLQELHRGHPGMAQMKAIAHGHAYWPNISTDIEDIVRTCQRCAQMAKAPTKMRPCPWPKTTRPWSRVHIDYAGPFLGHYFLVLVDSYSKWPEILITDRTSATVTVGLLREVFARFGLPETIVTDNGPQFSSVEFKDFCDANGIQHDRSSSVPPAIQRSSRTFCRNIQAFTTKIAVEWRRDI</sequence>
<dbReference type="InterPro" id="IPR012337">
    <property type="entry name" value="RNaseH-like_sf"/>
</dbReference>
<proteinExistence type="predicted"/>
<evidence type="ECO:0000259" key="7">
    <source>
        <dbReference type="PROSITE" id="PS50878"/>
    </source>
</evidence>
<keyword evidence="2" id="KW-0808">Transferase</keyword>
<dbReference type="CDD" id="cd01647">
    <property type="entry name" value="RT_LTR"/>
    <property type="match status" value="1"/>
</dbReference>
<dbReference type="GO" id="GO:0004519">
    <property type="term" value="F:endonuclease activity"/>
    <property type="evidence" value="ECO:0007669"/>
    <property type="project" value="UniProtKB-KW"/>
</dbReference>
<dbReference type="Pfam" id="PF00078">
    <property type="entry name" value="RVT_1"/>
    <property type="match status" value="1"/>
</dbReference>
<keyword evidence="9" id="KW-1185">Reference proteome</keyword>
<dbReference type="Gene3D" id="3.10.10.10">
    <property type="entry name" value="HIV Type 1 Reverse Transcriptase, subunit A, domain 1"/>
    <property type="match status" value="1"/>
</dbReference>